<keyword evidence="2" id="KW-1185">Reference proteome</keyword>
<comment type="caution">
    <text evidence="1">The sequence shown here is derived from an EMBL/GenBank/DDBJ whole genome shotgun (WGS) entry which is preliminary data.</text>
</comment>
<dbReference type="EMBL" id="AZST01001343">
    <property type="protein sequence ID" value="KEP45997.1"/>
    <property type="molecule type" value="Genomic_DNA"/>
</dbReference>
<reference evidence="1 2" key="1">
    <citation type="submission" date="2013-12" db="EMBL/GenBank/DDBJ databases">
        <authorList>
            <person name="Cubeta M."/>
            <person name="Pakala S."/>
            <person name="Fedorova N."/>
            <person name="Thomas E."/>
            <person name="Dean R."/>
            <person name="Jabaji S."/>
            <person name="Neate S."/>
            <person name="Toda T."/>
            <person name="Tavantzis S."/>
            <person name="Vilgalys R."/>
            <person name="Bharathan N."/>
            <person name="Pakala S."/>
            <person name="Losada L.S."/>
            <person name="Zafar N."/>
            <person name="Nierman W."/>
        </authorList>
    </citation>
    <scope>NUCLEOTIDE SEQUENCE [LARGE SCALE GENOMIC DNA]</scope>
    <source>
        <strain evidence="1 2">123E</strain>
    </source>
</reference>
<protein>
    <submittedName>
        <fullName evidence="1">Uncharacterized protein</fullName>
    </submittedName>
</protein>
<organism evidence="1 2">
    <name type="scientific">Rhizoctonia solani 123E</name>
    <dbReference type="NCBI Taxonomy" id="1423351"/>
    <lineage>
        <taxon>Eukaryota</taxon>
        <taxon>Fungi</taxon>
        <taxon>Dikarya</taxon>
        <taxon>Basidiomycota</taxon>
        <taxon>Agaricomycotina</taxon>
        <taxon>Agaricomycetes</taxon>
        <taxon>Cantharellales</taxon>
        <taxon>Ceratobasidiaceae</taxon>
        <taxon>Rhizoctonia</taxon>
    </lineage>
</organism>
<evidence type="ECO:0000313" key="1">
    <source>
        <dbReference type="EMBL" id="KEP45997.1"/>
    </source>
</evidence>
<dbReference type="Proteomes" id="UP000027456">
    <property type="component" value="Unassembled WGS sequence"/>
</dbReference>
<proteinExistence type="predicted"/>
<gene>
    <name evidence="1" type="ORF">V565_225200</name>
</gene>
<accession>A0A074S7F6</accession>
<name>A0A074S7F6_9AGAM</name>
<evidence type="ECO:0000313" key="2">
    <source>
        <dbReference type="Proteomes" id="UP000027456"/>
    </source>
</evidence>
<dbReference type="AlphaFoldDB" id="A0A074S7F6"/>
<dbReference type="HOGENOM" id="CLU_1950036_0_0_1"/>
<sequence length="129" mass="14441">MTSTSLTFTMIHLPLSNKRPETLFQLSPRRTSLAIPRVRPLHGCSSVCANASTRVSSLAIATPMSSTQLYAISSRSSSHSAPSTLTTSKLVQIWPSWWPPLIIHPRQFYSLRSWTGCTKLPRTFVLKRE</sequence>